<dbReference type="InterPro" id="IPR029052">
    <property type="entry name" value="Metallo-depent_PP-like"/>
</dbReference>
<dbReference type="Proteomes" id="UP001234581">
    <property type="component" value="Unassembled WGS sequence"/>
</dbReference>
<dbReference type="PANTHER" id="PTHR42850">
    <property type="entry name" value="METALLOPHOSPHOESTERASE"/>
    <property type="match status" value="1"/>
</dbReference>
<gene>
    <name evidence="3" type="ORF">O0I10_012315</name>
</gene>
<dbReference type="GO" id="GO:0005737">
    <property type="term" value="C:cytoplasm"/>
    <property type="evidence" value="ECO:0007669"/>
    <property type="project" value="TreeGrafter"/>
</dbReference>
<evidence type="ECO:0000313" key="4">
    <source>
        <dbReference type="Proteomes" id="UP001234581"/>
    </source>
</evidence>
<dbReference type="InterPro" id="IPR014867">
    <property type="entry name" value="Spore_coat_CotH_CotH2/3/7"/>
</dbReference>
<evidence type="ECO:0000259" key="2">
    <source>
        <dbReference type="Pfam" id="PF00149"/>
    </source>
</evidence>
<dbReference type="EMBL" id="JARTCD010000120">
    <property type="protein sequence ID" value="KAJ8652084.1"/>
    <property type="molecule type" value="Genomic_DNA"/>
</dbReference>
<keyword evidence="1" id="KW-1133">Transmembrane helix</keyword>
<feature type="transmembrane region" description="Helical" evidence="1">
    <location>
        <begin position="39"/>
        <end position="62"/>
    </location>
</feature>
<feature type="domain" description="Calcineurin-like phosphoesterase" evidence="2">
    <location>
        <begin position="121"/>
        <end position="340"/>
    </location>
</feature>
<organism evidence="3 4">
    <name type="scientific">Lichtheimia ornata</name>
    <dbReference type="NCBI Taxonomy" id="688661"/>
    <lineage>
        <taxon>Eukaryota</taxon>
        <taxon>Fungi</taxon>
        <taxon>Fungi incertae sedis</taxon>
        <taxon>Mucoromycota</taxon>
        <taxon>Mucoromycotina</taxon>
        <taxon>Mucoromycetes</taxon>
        <taxon>Mucorales</taxon>
        <taxon>Lichtheimiaceae</taxon>
        <taxon>Lichtheimia</taxon>
    </lineage>
</organism>
<dbReference type="InterPro" id="IPR004843">
    <property type="entry name" value="Calcineurin-like_PHP"/>
</dbReference>
<dbReference type="GO" id="GO:0006798">
    <property type="term" value="P:polyphosphate catabolic process"/>
    <property type="evidence" value="ECO:0007669"/>
    <property type="project" value="TreeGrafter"/>
</dbReference>
<dbReference type="CDD" id="cd00144">
    <property type="entry name" value="MPP_PPP_family"/>
    <property type="match status" value="1"/>
</dbReference>
<dbReference type="Gene3D" id="3.60.21.10">
    <property type="match status" value="1"/>
</dbReference>
<dbReference type="Pfam" id="PF08757">
    <property type="entry name" value="CotH"/>
    <property type="match status" value="1"/>
</dbReference>
<dbReference type="GeneID" id="83219689"/>
<dbReference type="SUPFAM" id="SSF56300">
    <property type="entry name" value="Metallo-dependent phosphatases"/>
    <property type="match status" value="1"/>
</dbReference>
<keyword evidence="1" id="KW-0812">Transmembrane</keyword>
<keyword evidence="1" id="KW-0472">Membrane</keyword>
<evidence type="ECO:0000256" key="1">
    <source>
        <dbReference type="SAM" id="Phobius"/>
    </source>
</evidence>
<keyword evidence="4" id="KW-1185">Reference proteome</keyword>
<dbReference type="GO" id="GO:0016791">
    <property type="term" value="F:phosphatase activity"/>
    <property type="evidence" value="ECO:0007669"/>
    <property type="project" value="TreeGrafter"/>
</dbReference>
<dbReference type="AlphaFoldDB" id="A0AAD7XPP7"/>
<dbReference type="Pfam" id="PF00149">
    <property type="entry name" value="Metallophos"/>
    <property type="match status" value="1"/>
</dbReference>
<evidence type="ECO:0000313" key="3">
    <source>
        <dbReference type="EMBL" id="KAJ8652084.1"/>
    </source>
</evidence>
<reference evidence="3 4" key="1">
    <citation type="submission" date="2023-03" db="EMBL/GenBank/DDBJ databases">
        <title>Genome sequence of Lichtheimia ornata CBS 291.66.</title>
        <authorList>
            <person name="Mohabir J.T."/>
            <person name="Shea T.P."/>
            <person name="Kurbessoian T."/>
            <person name="Berby B."/>
            <person name="Fontaine J."/>
            <person name="Livny J."/>
            <person name="Gnirke A."/>
            <person name="Stajich J.E."/>
            <person name="Cuomo C.A."/>
        </authorList>
    </citation>
    <scope>NUCLEOTIDE SEQUENCE [LARGE SCALE GENOMIC DNA]</scope>
    <source>
        <strain evidence="3">CBS 291.66</strain>
    </source>
</reference>
<protein>
    <recommendedName>
        <fullName evidence="2">Calcineurin-like phosphoesterase domain-containing protein</fullName>
    </recommendedName>
</protein>
<comment type="caution">
    <text evidence="3">The sequence shown here is derived from an EMBL/GenBank/DDBJ whole genome shotgun (WGS) entry which is preliminary data.</text>
</comment>
<dbReference type="GO" id="GO:0000298">
    <property type="term" value="F:endopolyphosphatase activity"/>
    <property type="evidence" value="ECO:0007669"/>
    <property type="project" value="TreeGrafter"/>
</dbReference>
<accession>A0AAD7XPP7</accession>
<name>A0AAD7XPP7_9FUNG</name>
<sequence>MADQPQAMRDSANLEAAAAPVTPAKSSSGILPSVPRKIFWLWIALGIILVAAVVGTVLGVVLSRTNSMKPVQLQDHPADSDDPTISIENIGDFHALSQFANLTAMKVIHDDPRFEPNNKSRIFVVGDVHGSLPELNALVEKLKYDYDRGDRLILAGDLVDKGPDSIGVIRRAKQLRAWCVRGNHDDKVVRLATYHRQGASFGGTGDANIPEGAVHDPLANDNHHIAIASNMTDDDYSYLASCPMILAVPAIESLFVHAGVHPNRPLDKQEPFFIMNMRSLTATGDPVKKSSEGEVPWSDVWNSVQGNNTSKDAAQSTATSPYRKVYYGHAASRGLELKNYTFGVDTGCVYGGKLTALEIKTGDLTQVPLYASPDTSAPHPVTYQVVINTPDRESEIVGVAVGQEVYGLAPDPTVPMLYTGIGPSSSTYRYVILDKNDNSIIHFEPFERPAIEHANSTFYETYGRPWNKLDLPELPQLYKFEPKDPAASPLYEDGTIITLHFNVDEEQTQSMHENKYDKKSAKVNGTMTYISYNNVQQFQNVELKVGGHSSRRWAKVPYKIKIPHKSAPEGLYRRWSFKLRSEATDPTMMREMLYNDLLKSTGILAARGVYARMYINNRPAGLFLLVDDSGSTSFIKETIHQGESNVTLGDLIQGDAGKGAYAANLGFIGDTAEAYDDKVYKVKKAKTAEQKEAAMQPLIEFMQFIDSYDPEDAPENEAMLLEQWKPYIDAKQFIRQMALEWIGGNWDAVQYSGNNYAMYHHPTTGQYITIPMDFDYTFGNGLEEDQRNLMTGEWPEFTAGRKTHSFLWERIKAIPQFVKMYQDTLRDINTHVSNPQTMFKRIDGLAYMLQRDVVWDRSLERFTEGLTRPWSAEDFLGSLEHGSGQQDEQIGLKEWISGKSESIMNMQDLSPSGPDGGLGVGFYPFKEEDLQRA</sequence>
<dbReference type="RefSeq" id="XP_058336998.1">
    <property type="nucleotide sequence ID" value="XM_058492248.1"/>
</dbReference>
<dbReference type="InterPro" id="IPR050126">
    <property type="entry name" value="Ap4A_hydrolase"/>
</dbReference>
<proteinExistence type="predicted"/>
<dbReference type="PANTHER" id="PTHR42850:SF4">
    <property type="entry name" value="ZINC-DEPENDENT ENDOPOLYPHOSPHATASE"/>
    <property type="match status" value="1"/>
</dbReference>